<protein>
    <submittedName>
        <fullName evidence="3">Uncharacterized protein</fullName>
    </submittedName>
</protein>
<sequence length="493" mass="56125">MPEVNRSRDASASVTRSLKLASCYHPSLWMIPYWTALTLFWRDLRPAWLLDVSNTTRRQHSQSQVPTSGQGRRVRAYQFSYDAFDPIQLFVLNELRTLRTQNKEQQALLDACNQKLATQQTQLAAQEAAMLERTHKQINTPWYRKTVKELGKYNPEGTALSKLRKFVNRIFNESLWIQALTDDDADDDFNEASSRSNEDAENEARKAAAARLEERATWVKLPRPGEVRQSGETKSWPCDLTAKFNAGPNGALMTHIVGTVRLGLNDELINASAITGCPEITASAIEHVYKKRFEQLAVSYKVQTQADAAAKNALKQHKTRVLSTKQHKFQTRLKAAVQFKRLHKGLDPSSAIHPDWMSGEESAGDDDDLKKQYFDRAKISEESRRAPKPPKVIATQELVWREDWHTKLMHRLDGYHQLYNPRSIRVNTRVTGGPKIAKLPKNRPPPCIIKKSWAESAIGQSQLSEGWEKKANPHSWEKIRDEVLSWAPRAGAD</sequence>
<evidence type="ECO:0000313" key="3">
    <source>
        <dbReference type="EMBL" id="EJD33941.1"/>
    </source>
</evidence>
<feature type="compositionally biased region" description="Basic and acidic residues" evidence="2">
    <location>
        <begin position="196"/>
        <end position="208"/>
    </location>
</feature>
<keyword evidence="1" id="KW-0175">Coiled coil</keyword>
<dbReference type="Proteomes" id="UP000006514">
    <property type="component" value="Unassembled WGS sequence"/>
</dbReference>
<dbReference type="AlphaFoldDB" id="J0CUF5"/>
<reference evidence="4" key="1">
    <citation type="journal article" date="2012" name="Science">
        <title>The Paleozoic origin of enzymatic lignin decomposition reconstructed from 31 fungal genomes.</title>
        <authorList>
            <person name="Floudas D."/>
            <person name="Binder M."/>
            <person name="Riley R."/>
            <person name="Barry K."/>
            <person name="Blanchette R.A."/>
            <person name="Henrissat B."/>
            <person name="Martinez A.T."/>
            <person name="Otillar R."/>
            <person name="Spatafora J.W."/>
            <person name="Yadav J.S."/>
            <person name="Aerts A."/>
            <person name="Benoit I."/>
            <person name="Boyd A."/>
            <person name="Carlson A."/>
            <person name="Copeland A."/>
            <person name="Coutinho P.M."/>
            <person name="de Vries R.P."/>
            <person name="Ferreira P."/>
            <person name="Findley K."/>
            <person name="Foster B."/>
            <person name="Gaskell J."/>
            <person name="Glotzer D."/>
            <person name="Gorecki P."/>
            <person name="Heitman J."/>
            <person name="Hesse C."/>
            <person name="Hori C."/>
            <person name="Igarashi K."/>
            <person name="Jurgens J.A."/>
            <person name="Kallen N."/>
            <person name="Kersten P."/>
            <person name="Kohler A."/>
            <person name="Kuees U."/>
            <person name="Kumar T.K.A."/>
            <person name="Kuo A."/>
            <person name="LaButti K."/>
            <person name="Larrondo L.F."/>
            <person name="Lindquist E."/>
            <person name="Ling A."/>
            <person name="Lombard V."/>
            <person name="Lucas S."/>
            <person name="Lundell T."/>
            <person name="Martin R."/>
            <person name="McLaughlin D.J."/>
            <person name="Morgenstern I."/>
            <person name="Morin E."/>
            <person name="Murat C."/>
            <person name="Nagy L.G."/>
            <person name="Nolan M."/>
            <person name="Ohm R.A."/>
            <person name="Patyshakuliyeva A."/>
            <person name="Rokas A."/>
            <person name="Ruiz-Duenas F.J."/>
            <person name="Sabat G."/>
            <person name="Salamov A."/>
            <person name="Samejima M."/>
            <person name="Schmutz J."/>
            <person name="Slot J.C."/>
            <person name="St John F."/>
            <person name="Stenlid J."/>
            <person name="Sun H."/>
            <person name="Sun S."/>
            <person name="Syed K."/>
            <person name="Tsang A."/>
            <person name="Wiebenga A."/>
            <person name="Young D."/>
            <person name="Pisabarro A."/>
            <person name="Eastwood D.C."/>
            <person name="Martin F."/>
            <person name="Cullen D."/>
            <person name="Grigoriev I.V."/>
            <person name="Hibbett D.S."/>
        </authorList>
    </citation>
    <scope>NUCLEOTIDE SEQUENCE [LARGE SCALE GENOMIC DNA]</scope>
    <source>
        <strain evidence="4">TFB10046</strain>
    </source>
</reference>
<feature type="coiled-coil region" evidence="1">
    <location>
        <begin position="95"/>
        <end position="129"/>
    </location>
</feature>
<dbReference type="KEGG" id="adl:AURDEDRAFT_131425"/>
<feature type="region of interest" description="Disordered" evidence="2">
    <location>
        <begin position="350"/>
        <end position="369"/>
    </location>
</feature>
<evidence type="ECO:0000256" key="2">
    <source>
        <dbReference type="SAM" id="MobiDB-lite"/>
    </source>
</evidence>
<dbReference type="InParanoid" id="J0CUF5"/>
<dbReference type="EMBL" id="JH688043">
    <property type="protein sequence ID" value="EJD33941.1"/>
    <property type="molecule type" value="Genomic_DNA"/>
</dbReference>
<accession>J0CUF5</accession>
<evidence type="ECO:0000313" key="4">
    <source>
        <dbReference type="Proteomes" id="UP000006514"/>
    </source>
</evidence>
<keyword evidence="4" id="KW-1185">Reference proteome</keyword>
<evidence type="ECO:0000256" key="1">
    <source>
        <dbReference type="SAM" id="Coils"/>
    </source>
</evidence>
<feature type="region of interest" description="Disordered" evidence="2">
    <location>
        <begin position="188"/>
        <end position="208"/>
    </location>
</feature>
<organism evidence="3 4">
    <name type="scientific">Auricularia subglabra (strain TFB-10046 / SS5)</name>
    <name type="common">White-rot fungus</name>
    <name type="synonym">Auricularia delicata (strain TFB10046)</name>
    <dbReference type="NCBI Taxonomy" id="717982"/>
    <lineage>
        <taxon>Eukaryota</taxon>
        <taxon>Fungi</taxon>
        <taxon>Dikarya</taxon>
        <taxon>Basidiomycota</taxon>
        <taxon>Agaricomycotina</taxon>
        <taxon>Agaricomycetes</taxon>
        <taxon>Auriculariales</taxon>
        <taxon>Auriculariaceae</taxon>
        <taxon>Auricularia</taxon>
    </lineage>
</organism>
<name>J0CUF5_AURST</name>
<gene>
    <name evidence="3" type="ORF">AURDEDRAFT_131425</name>
</gene>
<proteinExistence type="predicted"/>